<feature type="region of interest" description="Disordered" evidence="1">
    <location>
        <begin position="104"/>
        <end position="132"/>
    </location>
</feature>
<reference evidence="2" key="1">
    <citation type="submission" date="2020-11" db="EMBL/GenBank/DDBJ databases">
        <authorList>
            <consortium name="DOE Joint Genome Institute"/>
            <person name="Ahrendt S."/>
            <person name="Riley R."/>
            <person name="Andreopoulos W."/>
            <person name="Labutti K."/>
            <person name="Pangilinan J."/>
            <person name="Ruiz-Duenas F.J."/>
            <person name="Barrasa J.M."/>
            <person name="Sanchez-Garcia M."/>
            <person name="Camarero S."/>
            <person name="Miyauchi S."/>
            <person name="Serrano A."/>
            <person name="Linde D."/>
            <person name="Babiker R."/>
            <person name="Drula E."/>
            <person name="Ayuso-Fernandez I."/>
            <person name="Pacheco R."/>
            <person name="Padilla G."/>
            <person name="Ferreira P."/>
            <person name="Barriuso J."/>
            <person name="Kellner H."/>
            <person name="Castanera R."/>
            <person name="Alfaro M."/>
            <person name="Ramirez L."/>
            <person name="Pisabarro A.G."/>
            <person name="Kuo A."/>
            <person name="Tritt A."/>
            <person name="Lipzen A."/>
            <person name="He G."/>
            <person name="Yan M."/>
            <person name="Ng V."/>
            <person name="Cullen D."/>
            <person name="Martin F."/>
            <person name="Rosso M.-N."/>
            <person name="Henrissat B."/>
            <person name="Hibbett D."/>
            <person name="Martinez A.T."/>
            <person name="Grigoriev I.V."/>
        </authorList>
    </citation>
    <scope>NUCLEOTIDE SEQUENCE</scope>
    <source>
        <strain evidence="2">AH 40177</strain>
    </source>
</reference>
<accession>A0A9P5PK62</accession>
<comment type="caution">
    <text evidence="2">The sequence shown here is derived from an EMBL/GenBank/DDBJ whole genome shotgun (WGS) entry which is preliminary data.</text>
</comment>
<evidence type="ECO:0000313" key="2">
    <source>
        <dbReference type="EMBL" id="KAF9064702.1"/>
    </source>
</evidence>
<gene>
    <name evidence="2" type="ORF">BDP27DRAFT_1425563</name>
</gene>
<dbReference type="AlphaFoldDB" id="A0A9P5PK62"/>
<evidence type="ECO:0000256" key="1">
    <source>
        <dbReference type="SAM" id="MobiDB-lite"/>
    </source>
</evidence>
<organism evidence="2 3">
    <name type="scientific">Rhodocollybia butyracea</name>
    <dbReference type="NCBI Taxonomy" id="206335"/>
    <lineage>
        <taxon>Eukaryota</taxon>
        <taxon>Fungi</taxon>
        <taxon>Dikarya</taxon>
        <taxon>Basidiomycota</taxon>
        <taxon>Agaricomycotina</taxon>
        <taxon>Agaricomycetes</taxon>
        <taxon>Agaricomycetidae</taxon>
        <taxon>Agaricales</taxon>
        <taxon>Marasmiineae</taxon>
        <taxon>Omphalotaceae</taxon>
        <taxon>Rhodocollybia</taxon>
    </lineage>
</organism>
<protein>
    <submittedName>
        <fullName evidence="2">Uncharacterized protein</fullName>
    </submittedName>
</protein>
<keyword evidence="3" id="KW-1185">Reference proteome</keyword>
<dbReference type="EMBL" id="JADNRY010000117">
    <property type="protein sequence ID" value="KAF9064702.1"/>
    <property type="molecule type" value="Genomic_DNA"/>
</dbReference>
<feature type="compositionally biased region" description="Polar residues" evidence="1">
    <location>
        <begin position="113"/>
        <end position="130"/>
    </location>
</feature>
<name>A0A9P5PK62_9AGAR</name>
<evidence type="ECO:0000313" key="3">
    <source>
        <dbReference type="Proteomes" id="UP000772434"/>
    </source>
</evidence>
<proteinExistence type="predicted"/>
<dbReference type="Proteomes" id="UP000772434">
    <property type="component" value="Unassembled WGS sequence"/>
</dbReference>
<sequence>MQDIALTLRVQKRAAKHDVHAGGGCGGMLPLWTKLLTNAGFAPDEVGTSQRLVVVQTAVTNLAHLEMDVIKSPALSPLPDKLVMLPAPIPRLRRRMHMAIAWEPLRMKDDEGSQSGRQSENDGRGSSQPITPLAPLALPKIGAGLGLGSLGFGFSYLEFSDSASFTLTSSPANKATGEATADQTAVISSNLNPFNSNATCGSVIRDWPSCLTNASFSSISSRSSLPPLSPSPSPLVIPLKDSPLTAATRNATASAFVPGSGLFRGCLSLGHDA</sequence>